<name>U9TGV6_RHIID</name>
<evidence type="ECO:0000313" key="1">
    <source>
        <dbReference type="EMBL" id="ESA06662.1"/>
    </source>
</evidence>
<proteinExistence type="predicted"/>
<dbReference type="AlphaFoldDB" id="U9TGV6"/>
<dbReference type="EMBL" id="KI291322">
    <property type="protein sequence ID" value="ESA06662.1"/>
    <property type="molecule type" value="Genomic_DNA"/>
</dbReference>
<sequence length="126" mass="14339">MLQQSGLFVIESSPVRRIVVESGRNVEWSTVLKMVLINFILRSFSILANSIILTLASLSLNQGEHDVKEDTEFFTQLSDTLDAIKKLPRFYGKVKYKTSNVTKVITSLRVTEGWAYIDYENPLIPL</sequence>
<gene>
    <name evidence="1" type="ORF">GLOINDRAFT_3877</name>
</gene>
<protein>
    <submittedName>
        <fullName evidence="1">Uncharacterized protein</fullName>
    </submittedName>
</protein>
<organism evidence="1">
    <name type="scientific">Rhizophagus irregularis (strain DAOM 181602 / DAOM 197198 / MUCL 43194)</name>
    <name type="common">Arbuscular mycorrhizal fungus</name>
    <name type="synonym">Glomus intraradices</name>
    <dbReference type="NCBI Taxonomy" id="747089"/>
    <lineage>
        <taxon>Eukaryota</taxon>
        <taxon>Fungi</taxon>
        <taxon>Fungi incertae sedis</taxon>
        <taxon>Mucoromycota</taxon>
        <taxon>Glomeromycotina</taxon>
        <taxon>Glomeromycetes</taxon>
        <taxon>Glomerales</taxon>
        <taxon>Glomeraceae</taxon>
        <taxon>Rhizophagus</taxon>
    </lineage>
</organism>
<dbReference type="HOGENOM" id="CLU_1982744_0_0_1"/>
<accession>U9TGV6</accession>
<reference evidence="1" key="1">
    <citation type="submission" date="2013-07" db="EMBL/GenBank/DDBJ databases">
        <title>The genome of an arbuscular mycorrhizal fungus provides insights into the evolution of the oldest plant symbiosis.</title>
        <authorList>
            <consortium name="DOE Joint Genome Institute"/>
            <person name="Tisserant E."/>
            <person name="Malbreil M."/>
            <person name="Kuo A."/>
            <person name="Kohler A."/>
            <person name="Symeonidi A."/>
            <person name="Balestrini R."/>
            <person name="Charron P."/>
            <person name="Duensing N."/>
            <person name="Frei-dit-Frey N."/>
            <person name="Gianinazzi-Pearson V."/>
            <person name="Gilbert B."/>
            <person name="Handa Y."/>
            <person name="Hijri M."/>
            <person name="Kaul R."/>
            <person name="Kawaguchi M."/>
            <person name="Krajinski F."/>
            <person name="Lammers P."/>
            <person name="Lapierre D."/>
            <person name="Masclaux F.G."/>
            <person name="Murat C."/>
            <person name="Morin E."/>
            <person name="Ndikumana S."/>
            <person name="Pagni M."/>
            <person name="Petitpierre D."/>
            <person name="Requena N."/>
            <person name="Rosikiewicz P."/>
            <person name="Riley R."/>
            <person name="Saito K."/>
            <person name="San Clemente H."/>
            <person name="Shapiro H."/>
            <person name="van Tuinen D."/>
            <person name="Becard G."/>
            <person name="Bonfante P."/>
            <person name="Paszkowski U."/>
            <person name="Shachar-Hill Y."/>
            <person name="Young J.P."/>
            <person name="Sanders I.R."/>
            <person name="Henrissat B."/>
            <person name="Rensing S.A."/>
            <person name="Grigoriev I.V."/>
            <person name="Corradi N."/>
            <person name="Roux C."/>
            <person name="Martin F."/>
        </authorList>
    </citation>
    <scope>NUCLEOTIDE SEQUENCE</scope>
    <source>
        <strain evidence="1">DAOM 197198</strain>
    </source>
</reference>